<proteinExistence type="predicted"/>
<dbReference type="Pfam" id="PF03184">
    <property type="entry name" value="DDE_1"/>
    <property type="match status" value="1"/>
</dbReference>
<evidence type="ECO:0000313" key="6">
    <source>
        <dbReference type="Proteomes" id="UP000277580"/>
    </source>
</evidence>
<sequence>MFPIFEYLLVTWIDAAEAARQPITDEAIRAQGKRIQERLSSSSADECRETYDSFEMSSGWLQGFKQRHNIDQHKRHRQVGGPFDAAAIPTHRASLSMGLRQFAPADRYNCDEARLHFDRQPELPGSGSGSGSGSGVEAQGAGGAGGEEGGGGGAGGGEKDKEKEKEKGRFTVFLCVNADGTDKRRITVMSKIRTPAVFKRERINPANLPVTYRYNKKTSLPTDLWYEFLRTFDADMRDARRRIALVCENCPTYPTPTKPPPNYKGPPPPVLTNITLFFLPTNTAALLQPLSQGIITAFKATYRKMCAELLLDHHHHHHSHHAARRERERINTLEAIDIITSAWSAIPPRIILQCWQAAAICEDLALMDLGGSPAEYVEAQRRACLGVLQRLQPRQELAGALLEAFWGAEEEIPGCEGGEAGAPDVVRIVDECVAAGILRRGVEGMELQDGEEEEGEEEGVGGGYLAEVNRYLRSLPVSVLKTPMGKEVAVSEAISSNMLVMAGIPQQFRKRKAESMAGGLGGENGANGSGGGGGGSGGVADTGADIAVYTSRFL</sequence>
<evidence type="ECO:0000313" key="5">
    <source>
        <dbReference type="EMBL" id="RPB08692.1"/>
    </source>
</evidence>
<dbReference type="SUPFAM" id="SSF46689">
    <property type="entry name" value="Homeodomain-like"/>
    <property type="match status" value="1"/>
</dbReference>
<dbReference type="Pfam" id="PF03221">
    <property type="entry name" value="HTH_Tnp_Tc5"/>
    <property type="match status" value="1"/>
</dbReference>
<dbReference type="InParanoid" id="A0A3N4KH91"/>
<evidence type="ECO:0000256" key="2">
    <source>
        <dbReference type="SAM" id="MobiDB-lite"/>
    </source>
</evidence>
<dbReference type="GO" id="GO:0003677">
    <property type="term" value="F:DNA binding"/>
    <property type="evidence" value="ECO:0007669"/>
    <property type="project" value="UniProtKB-KW"/>
</dbReference>
<feature type="region of interest" description="Disordered" evidence="2">
    <location>
        <begin position="118"/>
        <end position="164"/>
    </location>
</feature>
<feature type="region of interest" description="Disordered" evidence="2">
    <location>
        <begin position="514"/>
        <end position="537"/>
    </location>
</feature>
<evidence type="ECO:0000256" key="1">
    <source>
        <dbReference type="ARBA" id="ARBA00023125"/>
    </source>
</evidence>
<dbReference type="InterPro" id="IPR006600">
    <property type="entry name" value="HTH_CenpB_DNA-bd_dom"/>
</dbReference>
<name>A0A3N4KH91_9PEZI</name>
<dbReference type="PROSITE" id="PS51253">
    <property type="entry name" value="HTH_CENPB"/>
    <property type="match status" value="1"/>
</dbReference>
<dbReference type="OrthoDB" id="4479198at2759"/>
<accession>A0A3N4KH91</accession>
<dbReference type="GO" id="GO:0005634">
    <property type="term" value="C:nucleus"/>
    <property type="evidence" value="ECO:0007669"/>
    <property type="project" value="TreeGrafter"/>
</dbReference>
<gene>
    <name evidence="5" type="ORF">P167DRAFT_608552</name>
</gene>
<evidence type="ECO:0000256" key="3">
    <source>
        <dbReference type="SAM" id="SignalP"/>
    </source>
</evidence>
<keyword evidence="6" id="KW-1185">Reference proteome</keyword>
<dbReference type="Gene3D" id="1.10.10.60">
    <property type="entry name" value="Homeodomain-like"/>
    <property type="match status" value="1"/>
</dbReference>
<dbReference type="STRING" id="1392247.A0A3N4KH91"/>
<dbReference type="Proteomes" id="UP000277580">
    <property type="component" value="Unassembled WGS sequence"/>
</dbReference>
<feature type="signal peptide" evidence="3">
    <location>
        <begin position="1"/>
        <end position="18"/>
    </location>
</feature>
<reference evidence="5 6" key="1">
    <citation type="journal article" date="2018" name="Nat. Ecol. Evol.">
        <title>Pezizomycetes genomes reveal the molecular basis of ectomycorrhizal truffle lifestyle.</title>
        <authorList>
            <person name="Murat C."/>
            <person name="Payen T."/>
            <person name="Noel B."/>
            <person name="Kuo A."/>
            <person name="Morin E."/>
            <person name="Chen J."/>
            <person name="Kohler A."/>
            <person name="Krizsan K."/>
            <person name="Balestrini R."/>
            <person name="Da Silva C."/>
            <person name="Montanini B."/>
            <person name="Hainaut M."/>
            <person name="Levati E."/>
            <person name="Barry K.W."/>
            <person name="Belfiori B."/>
            <person name="Cichocki N."/>
            <person name="Clum A."/>
            <person name="Dockter R.B."/>
            <person name="Fauchery L."/>
            <person name="Guy J."/>
            <person name="Iotti M."/>
            <person name="Le Tacon F."/>
            <person name="Lindquist E.A."/>
            <person name="Lipzen A."/>
            <person name="Malagnac F."/>
            <person name="Mello A."/>
            <person name="Molinier V."/>
            <person name="Miyauchi S."/>
            <person name="Poulain J."/>
            <person name="Riccioni C."/>
            <person name="Rubini A."/>
            <person name="Sitrit Y."/>
            <person name="Splivallo R."/>
            <person name="Traeger S."/>
            <person name="Wang M."/>
            <person name="Zifcakova L."/>
            <person name="Wipf D."/>
            <person name="Zambonelli A."/>
            <person name="Paolocci F."/>
            <person name="Nowrousian M."/>
            <person name="Ottonello S."/>
            <person name="Baldrian P."/>
            <person name="Spatafora J.W."/>
            <person name="Henrissat B."/>
            <person name="Nagy L.G."/>
            <person name="Aury J.M."/>
            <person name="Wincker P."/>
            <person name="Grigoriev I.V."/>
            <person name="Bonfante P."/>
            <person name="Martin F.M."/>
        </authorList>
    </citation>
    <scope>NUCLEOTIDE SEQUENCE [LARGE SCALE GENOMIC DNA]</scope>
    <source>
        <strain evidence="5 6">CCBAS932</strain>
    </source>
</reference>
<dbReference type="PANTHER" id="PTHR19303:SF73">
    <property type="entry name" value="PROTEIN PDC2"/>
    <property type="match status" value="1"/>
</dbReference>
<organism evidence="5 6">
    <name type="scientific">Morchella conica CCBAS932</name>
    <dbReference type="NCBI Taxonomy" id="1392247"/>
    <lineage>
        <taxon>Eukaryota</taxon>
        <taxon>Fungi</taxon>
        <taxon>Dikarya</taxon>
        <taxon>Ascomycota</taxon>
        <taxon>Pezizomycotina</taxon>
        <taxon>Pezizomycetes</taxon>
        <taxon>Pezizales</taxon>
        <taxon>Morchellaceae</taxon>
        <taxon>Morchella</taxon>
    </lineage>
</organism>
<dbReference type="PANTHER" id="PTHR19303">
    <property type="entry name" value="TRANSPOSON"/>
    <property type="match status" value="1"/>
</dbReference>
<dbReference type="EMBL" id="ML119160">
    <property type="protein sequence ID" value="RPB08692.1"/>
    <property type="molecule type" value="Genomic_DNA"/>
</dbReference>
<dbReference type="InterPro" id="IPR004875">
    <property type="entry name" value="DDE_SF_endonuclease_dom"/>
</dbReference>
<feature type="compositionally biased region" description="Gly residues" evidence="2">
    <location>
        <begin position="518"/>
        <end position="537"/>
    </location>
</feature>
<keyword evidence="3" id="KW-0732">Signal</keyword>
<evidence type="ECO:0000259" key="4">
    <source>
        <dbReference type="PROSITE" id="PS51253"/>
    </source>
</evidence>
<dbReference type="InterPro" id="IPR009057">
    <property type="entry name" value="Homeodomain-like_sf"/>
</dbReference>
<feature type="compositionally biased region" description="Gly residues" evidence="2">
    <location>
        <begin position="126"/>
        <end position="156"/>
    </location>
</feature>
<dbReference type="InterPro" id="IPR050863">
    <property type="entry name" value="CenT-Element_Derived"/>
</dbReference>
<dbReference type="SMART" id="SM00674">
    <property type="entry name" value="CENPB"/>
    <property type="match status" value="1"/>
</dbReference>
<protein>
    <submittedName>
        <fullName evidence="5">DDE-domain-containing protein</fullName>
    </submittedName>
</protein>
<keyword evidence="1" id="KW-0238">DNA-binding</keyword>
<feature type="chain" id="PRO_5018287398" evidence="3">
    <location>
        <begin position="19"/>
        <end position="554"/>
    </location>
</feature>
<dbReference type="AlphaFoldDB" id="A0A3N4KH91"/>
<feature type="domain" description="HTH CENPB-type" evidence="4">
    <location>
        <begin position="1"/>
        <end position="74"/>
    </location>
</feature>